<feature type="coiled-coil region" evidence="1">
    <location>
        <begin position="185"/>
        <end position="219"/>
    </location>
</feature>
<accession>A0AAD9MPA1</accession>
<reference evidence="3" key="1">
    <citation type="submission" date="2021-01" db="EMBL/GenBank/DDBJ databases">
        <authorList>
            <person name="Eckstrom K.M.E."/>
        </authorList>
    </citation>
    <scope>NUCLEOTIDE SEQUENCE</scope>
    <source>
        <strain evidence="3">UVCC 0001</strain>
    </source>
</reference>
<protein>
    <submittedName>
        <fullName evidence="3">Uncharacterized protein</fullName>
    </submittedName>
</protein>
<gene>
    <name evidence="3" type="ORF">QBZ16_000510</name>
</gene>
<dbReference type="EMBL" id="JASFZW010000001">
    <property type="protein sequence ID" value="KAK2080656.1"/>
    <property type="molecule type" value="Genomic_DNA"/>
</dbReference>
<sequence>MKKAVGMSAKESADPASATVTQAEPGESSGSAPYTPEKVAHTPPPAQETPGSLPADVRPGGIEGQSWHAKPTIEVPETSVGTAAPETPGITFQAPRAPVSPASITSENAPEGGTSEIEIGSPLAEPVQGERVTVERLEGPGEAAREAVGEGEGIPTVDVRPEHEVEVVSAAGAASAKASEAALVAAQRKQELEAKQQELEGLRAQAETLELDAEGFKAQASLEKIKADQARERVGEIEREEEARYEAAAAAERERREVVARARPLAAEAYEKELEAQRVKESAADTEYHAQVLEARSKALLRESEQLTEAARGRLAEADLFAAELTVVKQEHAEIVEHMKSIHASAGLPKLIEKNNREIGVLAARIKKLREEIEWAENEIVKVRADADDWARIAARKKSETSVLLLKIAEAREAADVARERAREAAEEARQPSELSEVKYREAARLAKQAEELEAEAKSLQEEALAIVGEAQAPVAVRQEKLREAAELEAQAKALEAHAALVGGRVDRRLYESRVRAETAELQKEKAQELVKEVERAQVEVDTHEEIAQDLQAEAERHAGKGPLAVAAEA</sequence>
<organism evidence="3 4">
    <name type="scientific">Prototheca wickerhamii</name>
    <dbReference type="NCBI Taxonomy" id="3111"/>
    <lineage>
        <taxon>Eukaryota</taxon>
        <taxon>Viridiplantae</taxon>
        <taxon>Chlorophyta</taxon>
        <taxon>core chlorophytes</taxon>
        <taxon>Trebouxiophyceae</taxon>
        <taxon>Chlorellales</taxon>
        <taxon>Chlorellaceae</taxon>
        <taxon>Prototheca</taxon>
    </lineage>
</organism>
<dbReference type="AlphaFoldDB" id="A0AAD9MPA1"/>
<evidence type="ECO:0000256" key="1">
    <source>
        <dbReference type="SAM" id="Coils"/>
    </source>
</evidence>
<proteinExistence type="predicted"/>
<keyword evidence="1" id="KW-0175">Coiled coil</keyword>
<dbReference type="Proteomes" id="UP001255856">
    <property type="component" value="Unassembled WGS sequence"/>
</dbReference>
<comment type="caution">
    <text evidence="3">The sequence shown here is derived from an EMBL/GenBank/DDBJ whole genome shotgun (WGS) entry which is preliminary data.</text>
</comment>
<feature type="compositionally biased region" description="Polar residues" evidence="2">
    <location>
        <begin position="18"/>
        <end position="32"/>
    </location>
</feature>
<evidence type="ECO:0000313" key="4">
    <source>
        <dbReference type="Proteomes" id="UP001255856"/>
    </source>
</evidence>
<feature type="region of interest" description="Disordered" evidence="2">
    <location>
        <begin position="1"/>
        <end position="159"/>
    </location>
</feature>
<feature type="coiled-coil region" evidence="1">
    <location>
        <begin position="352"/>
        <end position="561"/>
    </location>
</feature>
<feature type="compositionally biased region" description="Basic and acidic residues" evidence="2">
    <location>
        <begin position="132"/>
        <end position="148"/>
    </location>
</feature>
<keyword evidence="4" id="KW-1185">Reference proteome</keyword>
<evidence type="ECO:0000256" key="2">
    <source>
        <dbReference type="SAM" id="MobiDB-lite"/>
    </source>
</evidence>
<name>A0AAD9MPA1_PROWI</name>
<evidence type="ECO:0000313" key="3">
    <source>
        <dbReference type="EMBL" id="KAK2080656.1"/>
    </source>
</evidence>